<comment type="similarity">
    <text evidence="1">Belongs to the peptidase C26 family.</text>
</comment>
<dbReference type="GO" id="GO:0033969">
    <property type="term" value="F:gamma-glutamyl-gamma-aminobutyrate hydrolase activity"/>
    <property type="evidence" value="ECO:0007669"/>
    <property type="project" value="UniProtKB-EC"/>
</dbReference>
<gene>
    <name evidence="6" type="ORF">AZ34_01845</name>
</gene>
<comment type="caution">
    <text evidence="6">The sequence shown here is derived from an EMBL/GenBank/DDBJ whole genome shotgun (WGS) entry which is preliminary data.</text>
</comment>
<dbReference type="SUPFAM" id="SSF52317">
    <property type="entry name" value="Class I glutamine amidotransferase-like"/>
    <property type="match status" value="1"/>
</dbReference>
<dbReference type="EMBL" id="JEMG01000001">
    <property type="protein sequence ID" value="EYC49941.1"/>
    <property type="molecule type" value="Genomic_DNA"/>
</dbReference>
<accession>A0A016XDP8</accession>
<dbReference type="PROSITE" id="PS51273">
    <property type="entry name" value="GATASE_TYPE_1"/>
    <property type="match status" value="1"/>
</dbReference>
<dbReference type="InterPro" id="IPR044668">
    <property type="entry name" value="PuuD-like"/>
</dbReference>
<evidence type="ECO:0000256" key="2">
    <source>
        <dbReference type="ARBA" id="ARBA00052718"/>
    </source>
</evidence>
<dbReference type="InterPro" id="IPR011697">
    <property type="entry name" value="Peptidase_C26"/>
</dbReference>
<reference evidence="6 7" key="1">
    <citation type="submission" date="2014-02" db="EMBL/GenBank/DDBJ databases">
        <title>Draft Genome of Hylemonella gracilis isolated from the Niagara River.</title>
        <authorList>
            <person name="Pawlowski D.R."/>
            <person name="Koudelka G.B."/>
        </authorList>
    </citation>
    <scope>NUCLEOTIDE SEQUENCE [LARGE SCALE GENOMIC DNA]</scope>
    <source>
        <strain evidence="6 7">Niagara R</strain>
    </source>
</reference>
<comment type="catalytic activity">
    <reaction evidence="2">
        <text>4-(gamma-L-glutamylamino)butanoate + H2O = 4-aminobutanoate + L-glutamate</text>
        <dbReference type="Rhea" id="RHEA:19737"/>
        <dbReference type="ChEBI" id="CHEBI:15377"/>
        <dbReference type="ChEBI" id="CHEBI:29985"/>
        <dbReference type="ChEBI" id="CHEBI:58800"/>
        <dbReference type="ChEBI" id="CHEBI:59888"/>
        <dbReference type="EC" id="3.5.1.94"/>
    </reaction>
</comment>
<proteinExistence type="inferred from homology"/>
<sequence length="287" mass="30680">MNAPTPLSALPLATSAGAAPSERKPLVLVPSCNRQVGDHPFHIAGKKYIDAVRLAGCQPLVVPGATDAREMQALLDLADGVLLTGSPSNVHPSHFEEGVQDPSLPLDPERDAWTLPFIRAALERGIPMFAICRGFQETNVALGGSLHQAVQEIEGKNDHRGAPDDPKAPPEVVYAQAHPVRVQAGGRLAGIVGQEEFQVNSVHGQGVNRLAPGLRVEARAPDGLVEAFSAETVAGRPVPGFNLCVQWHPEWLAAHNPISLKLFRAFGEACVLYRDRHRAPQPAALRA</sequence>
<evidence type="ECO:0000256" key="5">
    <source>
        <dbReference type="ARBA" id="ARBA00066788"/>
    </source>
</evidence>
<dbReference type="AlphaFoldDB" id="A0A016XDP8"/>
<dbReference type="GO" id="GO:0006598">
    <property type="term" value="P:polyamine catabolic process"/>
    <property type="evidence" value="ECO:0007669"/>
    <property type="project" value="TreeGrafter"/>
</dbReference>
<evidence type="ECO:0000256" key="3">
    <source>
        <dbReference type="ARBA" id="ARBA00055068"/>
    </source>
</evidence>
<comment type="pathway">
    <text evidence="4">Amine and polyamine degradation; putrescine degradation; 4-aminobutanoate from putrescine: step 4/4.</text>
</comment>
<dbReference type="CDD" id="cd01745">
    <property type="entry name" value="GATase1_2"/>
    <property type="match status" value="1"/>
</dbReference>
<dbReference type="GO" id="GO:0005829">
    <property type="term" value="C:cytosol"/>
    <property type="evidence" value="ECO:0007669"/>
    <property type="project" value="TreeGrafter"/>
</dbReference>
<dbReference type="Pfam" id="PF07722">
    <property type="entry name" value="Peptidase_C26"/>
    <property type="match status" value="1"/>
</dbReference>
<evidence type="ECO:0000256" key="4">
    <source>
        <dbReference type="ARBA" id="ARBA00060634"/>
    </source>
</evidence>
<organism evidence="6 7">
    <name type="scientific">Hylemonella gracilis str. Niagara R</name>
    <dbReference type="NCBI Taxonomy" id="1458275"/>
    <lineage>
        <taxon>Bacteria</taxon>
        <taxon>Pseudomonadati</taxon>
        <taxon>Pseudomonadota</taxon>
        <taxon>Betaproteobacteria</taxon>
        <taxon>Burkholderiales</taxon>
        <taxon>Comamonadaceae</taxon>
        <taxon>Hylemonella</taxon>
    </lineage>
</organism>
<evidence type="ECO:0000256" key="1">
    <source>
        <dbReference type="ARBA" id="ARBA00011083"/>
    </source>
</evidence>
<comment type="function">
    <text evidence="3">Involved in the breakdown of putrescine via hydrolysis of the gamma-glutamyl linkage of gamma-glutamyl-gamma-aminobutyrate.</text>
</comment>
<dbReference type="PANTHER" id="PTHR43235">
    <property type="entry name" value="GLUTAMINE AMIDOTRANSFERASE PB2B2.05-RELATED"/>
    <property type="match status" value="1"/>
</dbReference>
<dbReference type="FunFam" id="3.40.50.880:FF:000030">
    <property type="entry name" value="Gamma-glutamyl-gamma-aminobutyrate hydrolase PuuD"/>
    <property type="match status" value="1"/>
</dbReference>
<dbReference type="InterPro" id="IPR029062">
    <property type="entry name" value="Class_I_gatase-like"/>
</dbReference>
<dbReference type="STRING" id="1458275.AZ34_01845"/>
<evidence type="ECO:0000313" key="6">
    <source>
        <dbReference type="EMBL" id="EYC49941.1"/>
    </source>
</evidence>
<protein>
    <recommendedName>
        <fullName evidence="5">gamma-glutamyl-gamma-aminobutyrate hydrolase</fullName>
        <ecNumber evidence="5">3.5.1.94</ecNumber>
    </recommendedName>
</protein>
<dbReference type="PANTHER" id="PTHR43235:SF1">
    <property type="entry name" value="GLUTAMINE AMIDOTRANSFERASE PB2B2.05-RELATED"/>
    <property type="match status" value="1"/>
</dbReference>
<dbReference type="Proteomes" id="UP000023268">
    <property type="component" value="Unassembled WGS sequence"/>
</dbReference>
<dbReference type="EC" id="3.5.1.94" evidence="5"/>
<evidence type="ECO:0000313" key="7">
    <source>
        <dbReference type="Proteomes" id="UP000023268"/>
    </source>
</evidence>
<keyword evidence="6" id="KW-0378">Hydrolase</keyword>
<dbReference type="Gene3D" id="3.40.50.880">
    <property type="match status" value="1"/>
</dbReference>
<dbReference type="eggNOG" id="COG2071">
    <property type="taxonomic scope" value="Bacteria"/>
</dbReference>
<name>A0A016XDP8_9BURK</name>